<accession>A0A0M0J9V9</accession>
<dbReference type="GO" id="GO:0005576">
    <property type="term" value="C:extracellular region"/>
    <property type="evidence" value="ECO:0007669"/>
    <property type="project" value="UniProtKB-SubCell"/>
</dbReference>
<dbReference type="NCBIfam" id="NF033679">
    <property type="entry name" value="DNRLRE_dom"/>
    <property type="match status" value="1"/>
</dbReference>
<dbReference type="AlphaFoldDB" id="A0A0M0J9V9"/>
<keyword evidence="2" id="KW-0964">Secreted</keyword>
<name>A0A0M0J9V9_9EUKA</name>
<comment type="caution">
    <text evidence="5">The sequence shown here is derived from an EMBL/GenBank/DDBJ whole genome shotgun (WGS) entry which is preliminary data.</text>
</comment>
<dbReference type="Pfam" id="PF24517">
    <property type="entry name" value="CBM96"/>
    <property type="match status" value="1"/>
</dbReference>
<evidence type="ECO:0000256" key="2">
    <source>
        <dbReference type="ARBA" id="ARBA00022525"/>
    </source>
</evidence>
<gene>
    <name evidence="5" type="ORF">Ctob_001290</name>
</gene>
<evidence type="ECO:0000259" key="4">
    <source>
        <dbReference type="Pfam" id="PF24517"/>
    </source>
</evidence>
<feature type="domain" description="Carbohydrate-binding module family 96" evidence="4">
    <location>
        <begin position="2"/>
        <end position="92"/>
    </location>
</feature>
<evidence type="ECO:0000256" key="1">
    <source>
        <dbReference type="ARBA" id="ARBA00004613"/>
    </source>
</evidence>
<proteinExistence type="predicted"/>
<keyword evidence="3" id="KW-0732">Signal</keyword>
<organism evidence="5 6">
    <name type="scientific">Chrysochromulina tobinii</name>
    <dbReference type="NCBI Taxonomy" id="1460289"/>
    <lineage>
        <taxon>Eukaryota</taxon>
        <taxon>Haptista</taxon>
        <taxon>Haptophyta</taxon>
        <taxon>Prymnesiophyceae</taxon>
        <taxon>Prymnesiales</taxon>
        <taxon>Chrysochromulinaceae</taxon>
        <taxon>Chrysochromulina</taxon>
    </lineage>
</organism>
<reference evidence="6" key="1">
    <citation type="journal article" date="2015" name="PLoS Genet.">
        <title>Genome Sequence and Transcriptome Analyses of Chrysochromulina tobin: Metabolic Tools for Enhanced Algal Fitness in the Prominent Order Prymnesiales (Haptophyceae).</title>
        <authorList>
            <person name="Hovde B.T."/>
            <person name="Deodato C.R."/>
            <person name="Hunsperger H.M."/>
            <person name="Ryken S.A."/>
            <person name="Yost W."/>
            <person name="Jha R.K."/>
            <person name="Patterson J."/>
            <person name="Monnat R.J. Jr."/>
            <person name="Barlow S.B."/>
            <person name="Starkenburg S.R."/>
            <person name="Cattolico R.A."/>
        </authorList>
    </citation>
    <scope>NUCLEOTIDE SEQUENCE</scope>
    <source>
        <strain evidence="6">CCMP291</strain>
    </source>
</reference>
<evidence type="ECO:0000313" key="6">
    <source>
        <dbReference type="Proteomes" id="UP000037460"/>
    </source>
</evidence>
<evidence type="ECO:0000256" key="3">
    <source>
        <dbReference type="ARBA" id="ARBA00022729"/>
    </source>
</evidence>
<protein>
    <recommendedName>
        <fullName evidence="4">Carbohydrate-binding module family 96 domain-containing protein</fullName>
    </recommendedName>
</protein>
<feature type="non-terminal residue" evidence="5">
    <location>
        <position position="168"/>
    </location>
</feature>
<comment type="subcellular location">
    <subcellularLocation>
        <location evidence="1">Secreted</location>
    </subcellularLocation>
</comment>
<dbReference type="Proteomes" id="UP000037460">
    <property type="component" value="Unassembled WGS sequence"/>
</dbReference>
<dbReference type="EMBL" id="JWZX01003217">
    <property type="protein sequence ID" value="KOO23137.1"/>
    <property type="molecule type" value="Genomic_DNA"/>
</dbReference>
<sequence>MTIRNAEHAWLRMIAADINYGTATEVFWDGNSATDADFVLMRFDLSALSGMAPISRALFRYTVSNVGDQAEMHEFRRGWNASTVTYNNLPMPTPPWPFSAAVIETLWGPSVNDLAGNVATQTVDVTPSVNRWLTGTPNHGWIFVPYFGNGCGIRTAAWATVAEQPVLE</sequence>
<keyword evidence="6" id="KW-1185">Reference proteome</keyword>
<dbReference type="InterPro" id="IPR055372">
    <property type="entry name" value="CBM96"/>
</dbReference>
<evidence type="ECO:0000313" key="5">
    <source>
        <dbReference type="EMBL" id="KOO23137.1"/>
    </source>
</evidence>